<feature type="transmembrane region" description="Helical" evidence="1">
    <location>
        <begin position="254"/>
        <end position="272"/>
    </location>
</feature>
<feature type="transmembrane region" description="Helical" evidence="1">
    <location>
        <begin position="107"/>
        <end position="125"/>
    </location>
</feature>
<dbReference type="GO" id="GO:0022857">
    <property type="term" value="F:transmembrane transporter activity"/>
    <property type="evidence" value="ECO:0007669"/>
    <property type="project" value="InterPro"/>
</dbReference>
<feature type="transmembrane region" description="Helical" evidence="1">
    <location>
        <begin position="379"/>
        <end position="402"/>
    </location>
</feature>
<dbReference type="Proteomes" id="UP000178636">
    <property type="component" value="Unassembled WGS sequence"/>
</dbReference>
<dbReference type="InterPro" id="IPR036259">
    <property type="entry name" value="MFS_trans_sf"/>
</dbReference>
<protein>
    <recommendedName>
        <fullName evidence="4">Major facilitator superfamily (MFS) profile domain-containing protein</fullName>
    </recommendedName>
</protein>
<comment type="caution">
    <text evidence="2">The sequence shown here is derived from an EMBL/GenBank/DDBJ whole genome shotgun (WGS) entry which is preliminary data.</text>
</comment>
<sequence length="405" mass="44897">MFGTQLAHFHALRPPVKAMVYLAWIYSFVSALTSIFVQIFLYQRFGSVTFNIVAMMLYFAGCAVGFSLVGAVASWLRFNIKWGYIAGFFALSASFLFLYGNPTERDALLFMLANGFGLGVYWVTLHTFELTETQNAERDYYSSVLGAGDQVVDLIAPALATVLIILSEKVFHLGAFTLLFVVAPLCYLAGLPFLRYIRAYHPLPIDGGDLRHFLHDRKNRHAQVYLFAGSATFAFSRVVLPIAAIVFLGSETNVGIFTTIFAVVSAVVLMFLARRRHSGNRLDFLLVTSALSAAFMLYFAFQFNFAAFILFSLGMVILKPLQRVSAHVIDLETMETLGRKGRDFFATMIFRDVALGVWRIISLAVFAIVIVFVGEGAPALRLGLILLSGATALTYFGAALLYRKS</sequence>
<reference evidence="2 3" key="1">
    <citation type="journal article" date="2016" name="Nat. Commun.">
        <title>Thousands of microbial genomes shed light on interconnected biogeochemical processes in an aquifer system.</title>
        <authorList>
            <person name="Anantharaman K."/>
            <person name="Brown C.T."/>
            <person name="Hug L.A."/>
            <person name="Sharon I."/>
            <person name="Castelle C.J."/>
            <person name="Probst A.J."/>
            <person name="Thomas B.C."/>
            <person name="Singh A."/>
            <person name="Wilkins M.J."/>
            <person name="Karaoz U."/>
            <person name="Brodie E.L."/>
            <person name="Williams K.H."/>
            <person name="Hubbard S.S."/>
            <person name="Banfield J.F."/>
        </authorList>
    </citation>
    <scope>NUCLEOTIDE SEQUENCE [LARGE SCALE GENOMIC DNA]</scope>
</reference>
<keyword evidence="1" id="KW-1133">Transmembrane helix</keyword>
<feature type="transmembrane region" description="Helical" evidence="1">
    <location>
        <begin position="82"/>
        <end position="100"/>
    </location>
</feature>
<dbReference type="InterPro" id="IPR011701">
    <property type="entry name" value="MFS"/>
</dbReference>
<evidence type="ECO:0000313" key="3">
    <source>
        <dbReference type="Proteomes" id="UP000178636"/>
    </source>
</evidence>
<evidence type="ECO:0000256" key="1">
    <source>
        <dbReference type="SAM" id="Phobius"/>
    </source>
</evidence>
<feature type="transmembrane region" description="Helical" evidence="1">
    <location>
        <begin position="20"/>
        <end position="41"/>
    </location>
</feature>
<evidence type="ECO:0000313" key="2">
    <source>
        <dbReference type="EMBL" id="OGZ11008.1"/>
    </source>
</evidence>
<keyword evidence="1" id="KW-0472">Membrane</keyword>
<feature type="transmembrane region" description="Helical" evidence="1">
    <location>
        <begin position="53"/>
        <end position="76"/>
    </location>
</feature>
<accession>A0A1G2DDZ9</accession>
<dbReference type="STRING" id="1798664.A3C93_01515"/>
<feature type="transmembrane region" description="Helical" evidence="1">
    <location>
        <begin position="170"/>
        <end position="194"/>
    </location>
</feature>
<dbReference type="SUPFAM" id="SSF103473">
    <property type="entry name" value="MFS general substrate transporter"/>
    <property type="match status" value="1"/>
</dbReference>
<proteinExistence type="predicted"/>
<evidence type="ECO:0008006" key="4">
    <source>
        <dbReference type="Google" id="ProtNLM"/>
    </source>
</evidence>
<keyword evidence="1" id="KW-0812">Transmembrane</keyword>
<organism evidence="2 3">
    <name type="scientific">Candidatus Lloydbacteria bacterium RIFCSPHIGHO2_02_FULL_54_17</name>
    <dbReference type="NCBI Taxonomy" id="1798664"/>
    <lineage>
        <taxon>Bacteria</taxon>
        <taxon>Candidatus Lloydiibacteriota</taxon>
    </lineage>
</organism>
<gene>
    <name evidence="2" type="ORF">A3C93_01515</name>
</gene>
<feature type="transmembrane region" description="Helical" evidence="1">
    <location>
        <begin position="224"/>
        <end position="248"/>
    </location>
</feature>
<dbReference type="AlphaFoldDB" id="A0A1G2DDZ9"/>
<dbReference type="EMBL" id="MHLO01000041">
    <property type="protein sequence ID" value="OGZ11008.1"/>
    <property type="molecule type" value="Genomic_DNA"/>
</dbReference>
<name>A0A1G2DDZ9_9BACT</name>
<feature type="transmembrane region" description="Helical" evidence="1">
    <location>
        <begin position="349"/>
        <end position="373"/>
    </location>
</feature>
<dbReference type="Pfam" id="PF07690">
    <property type="entry name" value="MFS_1"/>
    <property type="match status" value="1"/>
</dbReference>